<comment type="caution">
    <text evidence="2">The sequence shown here is derived from an EMBL/GenBank/DDBJ whole genome shotgun (WGS) entry which is preliminary data.</text>
</comment>
<feature type="transmembrane region" description="Helical" evidence="1">
    <location>
        <begin position="114"/>
        <end position="136"/>
    </location>
</feature>
<keyword evidence="1" id="KW-0472">Membrane</keyword>
<sequence length="145" mass="16902">MIILKEGYEAFDKFLKTTLSQVVLSGTCLLFLYKATTMGFTVQASTVFISAILSIFIAIFWIIGNIQNFWNSFFNVCLSERVDCVSYNSNGEKFFDIKDIRKIWKVSKRLVLEIIFVIITIYFMLVILFFQIFIYINQMSIALHI</sequence>
<evidence type="ECO:0000313" key="2">
    <source>
        <dbReference type="EMBL" id="ESK41249.1"/>
    </source>
</evidence>
<dbReference type="HOGENOM" id="CLU_1782692_0_0_6"/>
<feature type="transmembrane region" description="Helical" evidence="1">
    <location>
        <begin position="40"/>
        <end position="63"/>
    </location>
</feature>
<keyword evidence="3" id="KW-1185">Reference proteome</keyword>
<reference evidence="2 3" key="1">
    <citation type="submission" date="2013-10" db="EMBL/GenBank/DDBJ databases">
        <title>The Genome Sequence of Acinetobacter nectaris CIP 110549.</title>
        <authorList>
            <consortium name="The Broad Institute Genomics Platform"/>
            <consortium name="The Broad Institute Genome Sequencing Center for Infectious Disease"/>
            <person name="Cerqueira G."/>
            <person name="Feldgarden M."/>
            <person name="Courvalin P."/>
            <person name="Grillot-Courvalin C."/>
            <person name="Clermont D."/>
            <person name="Rocha E."/>
            <person name="Yoon E.-J."/>
            <person name="Nemec A."/>
            <person name="Young S.K."/>
            <person name="Zeng Q."/>
            <person name="Gargeya S."/>
            <person name="Fitzgerald M."/>
            <person name="Abouelleil A."/>
            <person name="Alvarado L."/>
            <person name="Berlin A.M."/>
            <person name="Chapman S.B."/>
            <person name="Gainer-Dewar J."/>
            <person name="Goldberg J."/>
            <person name="Gnerre S."/>
            <person name="Griggs A."/>
            <person name="Gujja S."/>
            <person name="Hansen M."/>
            <person name="Howarth C."/>
            <person name="Imamovic A."/>
            <person name="Ireland A."/>
            <person name="Larimer J."/>
            <person name="McCowan C."/>
            <person name="Murphy C."/>
            <person name="Pearson M."/>
            <person name="Poon T.W."/>
            <person name="Priest M."/>
            <person name="Roberts A."/>
            <person name="Saif S."/>
            <person name="Shea T."/>
            <person name="Sykes S."/>
            <person name="Wortman J."/>
            <person name="Nusbaum C."/>
            <person name="Birren B."/>
        </authorList>
    </citation>
    <scope>NUCLEOTIDE SEQUENCE [LARGE SCALE GENOMIC DNA]</scope>
    <source>
        <strain evidence="2 3">CIP 110549</strain>
    </source>
</reference>
<keyword evidence="1" id="KW-1133">Transmembrane helix</keyword>
<dbReference type="Proteomes" id="UP000023785">
    <property type="component" value="Unassembled WGS sequence"/>
</dbReference>
<gene>
    <name evidence="2" type="ORF">P256_00238</name>
</gene>
<organism evidence="2 3">
    <name type="scientific">Acinetobacter nectaris CIP 110549</name>
    <dbReference type="NCBI Taxonomy" id="1392540"/>
    <lineage>
        <taxon>Bacteria</taxon>
        <taxon>Pseudomonadati</taxon>
        <taxon>Pseudomonadota</taxon>
        <taxon>Gammaproteobacteria</taxon>
        <taxon>Moraxellales</taxon>
        <taxon>Moraxellaceae</taxon>
        <taxon>Acinetobacter</taxon>
    </lineage>
</organism>
<dbReference type="EMBL" id="AYER01000001">
    <property type="protein sequence ID" value="ESK41249.1"/>
    <property type="molecule type" value="Genomic_DNA"/>
</dbReference>
<keyword evidence="1" id="KW-0812">Transmembrane</keyword>
<dbReference type="OrthoDB" id="9986209at2"/>
<proteinExistence type="predicted"/>
<name>V2V143_9GAMM</name>
<dbReference type="AlphaFoldDB" id="V2V143"/>
<dbReference type="STRING" id="1392540.P256_00238"/>
<evidence type="ECO:0000256" key="1">
    <source>
        <dbReference type="SAM" id="Phobius"/>
    </source>
</evidence>
<protein>
    <submittedName>
        <fullName evidence="2">Uncharacterized protein</fullName>
    </submittedName>
</protein>
<evidence type="ECO:0000313" key="3">
    <source>
        <dbReference type="Proteomes" id="UP000023785"/>
    </source>
</evidence>
<dbReference type="RefSeq" id="WP_023271842.1">
    <property type="nucleotide sequence ID" value="NZ_KI530712.1"/>
</dbReference>
<accession>V2V143</accession>